<evidence type="ECO:0000256" key="1">
    <source>
        <dbReference type="ARBA" id="ARBA00001954"/>
    </source>
</evidence>
<keyword evidence="2" id="KW-0560">Oxidoreductase</keyword>
<gene>
    <name evidence="6" type="primary">ambC</name>
    <name evidence="6" type="ORF">Ari01nite_85480</name>
</gene>
<comment type="cofactor">
    <cofactor evidence="1">
        <name>Fe(2+)</name>
        <dbReference type="ChEBI" id="CHEBI:29033"/>
    </cofactor>
</comment>
<comment type="caution">
    <text evidence="6">The sequence shown here is derived from an EMBL/GenBank/DDBJ whole genome shotgun (WGS) entry which is preliminary data.</text>
</comment>
<protein>
    <submittedName>
        <fullName evidence="6">Protein AmbC</fullName>
    </submittedName>
</protein>
<dbReference type="SUPFAM" id="SSF51197">
    <property type="entry name" value="Clavaminate synthase-like"/>
    <property type="match status" value="1"/>
</dbReference>
<dbReference type="Gene3D" id="3.60.130.10">
    <property type="entry name" value="Clavaminate synthase-like"/>
    <property type="match status" value="1"/>
</dbReference>
<dbReference type="Proteomes" id="UP000636960">
    <property type="component" value="Unassembled WGS sequence"/>
</dbReference>
<feature type="domain" description="TauD/TfdA-like" evidence="5">
    <location>
        <begin position="33"/>
        <end position="320"/>
    </location>
</feature>
<dbReference type="GO" id="GO:0017000">
    <property type="term" value="P:antibiotic biosynthetic process"/>
    <property type="evidence" value="ECO:0007669"/>
    <property type="project" value="UniProtKB-KW"/>
</dbReference>
<keyword evidence="7" id="KW-1185">Reference proteome</keyword>
<accession>A0A919K6Q2</accession>
<evidence type="ECO:0000256" key="4">
    <source>
        <dbReference type="ARBA" id="ARBA00023194"/>
    </source>
</evidence>
<dbReference type="InterPro" id="IPR003819">
    <property type="entry name" value="TauD/TfdA-like"/>
</dbReference>
<dbReference type="GO" id="GO:0016491">
    <property type="term" value="F:oxidoreductase activity"/>
    <property type="evidence" value="ECO:0007669"/>
    <property type="project" value="UniProtKB-KW"/>
</dbReference>
<organism evidence="6 7">
    <name type="scientific">Paractinoplanes rishiriensis</name>
    <dbReference type="NCBI Taxonomy" id="1050105"/>
    <lineage>
        <taxon>Bacteria</taxon>
        <taxon>Bacillati</taxon>
        <taxon>Actinomycetota</taxon>
        <taxon>Actinomycetes</taxon>
        <taxon>Micromonosporales</taxon>
        <taxon>Micromonosporaceae</taxon>
        <taxon>Paractinoplanes</taxon>
    </lineage>
</organism>
<dbReference type="InterPro" id="IPR042098">
    <property type="entry name" value="TauD-like_sf"/>
</dbReference>
<dbReference type="InterPro" id="IPR050411">
    <property type="entry name" value="AlphaKG_dependent_hydroxylases"/>
</dbReference>
<dbReference type="PANTHER" id="PTHR10696">
    <property type="entry name" value="GAMMA-BUTYROBETAINE HYDROXYLASE-RELATED"/>
    <property type="match status" value="1"/>
</dbReference>
<evidence type="ECO:0000313" key="6">
    <source>
        <dbReference type="EMBL" id="GIF01084.1"/>
    </source>
</evidence>
<dbReference type="AlphaFoldDB" id="A0A919K6Q2"/>
<name>A0A919K6Q2_9ACTN</name>
<keyword evidence="4" id="KW-0045">Antibiotic biosynthesis</keyword>
<keyword evidence="3" id="KW-0408">Iron</keyword>
<reference evidence="6" key="1">
    <citation type="submission" date="2021-01" db="EMBL/GenBank/DDBJ databases">
        <title>Whole genome shotgun sequence of Actinoplanes rishiriensis NBRC 108556.</title>
        <authorList>
            <person name="Komaki H."/>
            <person name="Tamura T."/>
        </authorList>
    </citation>
    <scope>NUCLEOTIDE SEQUENCE</scope>
    <source>
        <strain evidence="6">NBRC 108556</strain>
    </source>
</reference>
<dbReference type="EMBL" id="BOMV01000097">
    <property type="protein sequence ID" value="GIF01084.1"/>
    <property type="molecule type" value="Genomic_DNA"/>
</dbReference>
<dbReference type="PANTHER" id="PTHR10696:SF56">
    <property type="entry name" value="TAUD_TFDA-LIKE DOMAIN-CONTAINING PROTEIN"/>
    <property type="match status" value="1"/>
</dbReference>
<evidence type="ECO:0000256" key="3">
    <source>
        <dbReference type="ARBA" id="ARBA00023004"/>
    </source>
</evidence>
<evidence type="ECO:0000256" key="2">
    <source>
        <dbReference type="ARBA" id="ARBA00023002"/>
    </source>
</evidence>
<evidence type="ECO:0000259" key="5">
    <source>
        <dbReference type="Pfam" id="PF02668"/>
    </source>
</evidence>
<proteinExistence type="predicted"/>
<sequence>MTMRFVSQLSTALEYELADGRPPVLRAPALPDLAAAEGWLTEVRDDVRKDLYVHGHILIRGLPVGSAADFGRVRDLLLAARTSYREQATPRSDFGDDVFSSTDFPAAQTIRLHNENSYTLDFPGVLIFCSIDAATTGGATTVGDVRQVLAELPPELVARFREHGWLLNRNYRNGIGLPWSTAFGTDQRADVEAYCDRNLVASQWLPDNQLATSQRRSAIIQHPVTRDEVWFNHVVFWSKWSLAPEVRTALVEMYGDDGLPFDTRLGDGTSLTEEESATIDQAYQRATRRESWQPGDVMMVDNLLSAHGRESFTGTRKTLVAMGEPIRLEDCSPTVPAAAGRFA</sequence>
<evidence type="ECO:0000313" key="7">
    <source>
        <dbReference type="Proteomes" id="UP000636960"/>
    </source>
</evidence>
<dbReference type="Pfam" id="PF02668">
    <property type="entry name" value="TauD"/>
    <property type="match status" value="1"/>
</dbReference>